<organism evidence="2 3">
    <name type="scientific">Gigaspora margarita</name>
    <dbReference type="NCBI Taxonomy" id="4874"/>
    <lineage>
        <taxon>Eukaryota</taxon>
        <taxon>Fungi</taxon>
        <taxon>Fungi incertae sedis</taxon>
        <taxon>Mucoromycota</taxon>
        <taxon>Glomeromycotina</taxon>
        <taxon>Glomeromycetes</taxon>
        <taxon>Diversisporales</taxon>
        <taxon>Gigasporaceae</taxon>
        <taxon>Gigaspora</taxon>
    </lineage>
</organism>
<proteinExistence type="predicted"/>
<feature type="compositionally biased region" description="Polar residues" evidence="1">
    <location>
        <begin position="91"/>
        <end position="104"/>
    </location>
</feature>
<comment type="caution">
    <text evidence="2">The sequence shown here is derived from an EMBL/GenBank/DDBJ whole genome shotgun (WGS) entry which is preliminary data.</text>
</comment>
<reference evidence="2 3" key="1">
    <citation type="journal article" date="2019" name="Environ. Microbiol.">
        <title>At the nexus of three kingdoms: the genome of the mycorrhizal fungus Gigaspora margarita provides insights into plant, endobacterial and fungal interactions.</title>
        <authorList>
            <person name="Venice F."/>
            <person name="Ghignone S."/>
            <person name="Salvioli di Fossalunga A."/>
            <person name="Amselem J."/>
            <person name="Novero M."/>
            <person name="Xianan X."/>
            <person name="Sedzielewska Toro K."/>
            <person name="Morin E."/>
            <person name="Lipzen A."/>
            <person name="Grigoriev I.V."/>
            <person name="Henrissat B."/>
            <person name="Martin F.M."/>
            <person name="Bonfante P."/>
        </authorList>
    </citation>
    <scope>NUCLEOTIDE SEQUENCE [LARGE SCALE GENOMIC DNA]</scope>
    <source>
        <strain evidence="2 3">BEG34</strain>
    </source>
</reference>
<feature type="compositionally biased region" description="Polar residues" evidence="1">
    <location>
        <begin position="161"/>
        <end position="174"/>
    </location>
</feature>
<feature type="compositionally biased region" description="Basic and acidic residues" evidence="1">
    <location>
        <begin position="176"/>
        <end position="185"/>
    </location>
</feature>
<gene>
    <name evidence="2" type="ORF">F8M41_013307</name>
</gene>
<feature type="region of interest" description="Disordered" evidence="1">
    <location>
        <begin position="72"/>
        <end position="226"/>
    </location>
</feature>
<feature type="compositionally biased region" description="Basic residues" evidence="1">
    <location>
        <begin position="213"/>
        <end position="226"/>
    </location>
</feature>
<sequence>MNLIMFNEYENYKEAQKKVKKDMQWHEFLKLNKKQYLNFRLNEANTTFPISKADFILHEWLTSYCNSMVNETKGRVQPPKKNPPIKRHNENINNNDVESALDQSDMNETDNAQDEPLTLTKNRSKKNIQSSMRSRNVNIKVTNDQDITSKNKDQSDIIPSDNVSSSLKNILCSSTRKHDNTRNTEHNAQNSGTLDEIGGRRKREQKAKEPSSHKARVTKKTKKSQN</sequence>
<protein>
    <submittedName>
        <fullName evidence="2">Sel1 repeat domain-containing protein</fullName>
    </submittedName>
</protein>
<dbReference type="EMBL" id="WTPW01000028">
    <property type="protein sequence ID" value="KAF0557541.1"/>
    <property type="molecule type" value="Genomic_DNA"/>
</dbReference>
<evidence type="ECO:0000256" key="1">
    <source>
        <dbReference type="SAM" id="MobiDB-lite"/>
    </source>
</evidence>
<accession>A0A8H4B3Q8</accession>
<name>A0A8H4B3Q8_GIGMA</name>
<keyword evidence="3" id="KW-1185">Reference proteome</keyword>
<dbReference type="Proteomes" id="UP000439903">
    <property type="component" value="Unassembled WGS sequence"/>
</dbReference>
<dbReference type="AlphaFoldDB" id="A0A8H4B3Q8"/>
<evidence type="ECO:0000313" key="3">
    <source>
        <dbReference type="Proteomes" id="UP000439903"/>
    </source>
</evidence>
<dbReference type="OrthoDB" id="2432655at2759"/>
<feature type="compositionally biased region" description="Polar residues" evidence="1">
    <location>
        <begin position="127"/>
        <end position="146"/>
    </location>
</feature>
<evidence type="ECO:0000313" key="2">
    <source>
        <dbReference type="EMBL" id="KAF0557541.1"/>
    </source>
</evidence>